<sequence length="101" mass="12007">MSNIMLEELSKAIGARLFIQFYYNSQLYLVEPHLLGQNQQKEDCLCGWSTEIASNPGAKVGWHCFMLEKIQSLKILEKRFYRIRPEYDPYDSTMSRIYYRV</sequence>
<organism evidence="1 2">
    <name type="scientific">Pontibacter burrus</name>
    <dbReference type="NCBI Taxonomy" id="2704466"/>
    <lineage>
        <taxon>Bacteria</taxon>
        <taxon>Pseudomonadati</taxon>
        <taxon>Bacteroidota</taxon>
        <taxon>Cytophagia</taxon>
        <taxon>Cytophagales</taxon>
        <taxon>Hymenobacteraceae</taxon>
        <taxon>Pontibacter</taxon>
    </lineage>
</organism>
<protein>
    <recommendedName>
        <fullName evidence="3">WYL domain-containing protein</fullName>
    </recommendedName>
</protein>
<accession>A0A6B3M1F4</accession>
<dbReference type="RefSeq" id="WP_204282086.1">
    <property type="nucleotide sequence ID" value="NZ_JAAGWD010000010.1"/>
</dbReference>
<dbReference type="AlphaFoldDB" id="A0A6B3M1F4"/>
<dbReference type="EMBL" id="JAAGWD010000010">
    <property type="protein sequence ID" value="NEM99467.1"/>
    <property type="molecule type" value="Genomic_DNA"/>
</dbReference>
<proteinExistence type="predicted"/>
<evidence type="ECO:0000313" key="1">
    <source>
        <dbReference type="EMBL" id="NEM99467.1"/>
    </source>
</evidence>
<gene>
    <name evidence="1" type="ORF">GXP69_17355</name>
</gene>
<reference evidence="1 2" key="1">
    <citation type="submission" date="2020-02" db="EMBL/GenBank/DDBJ databases">
        <authorList>
            <person name="Kim M.K."/>
        </authorList>
    </citation>
    <scope>NUCLEOTIDE SEQUENCE [LARGE SCALE GENOMIC DNA]</scope>
    <source>
        <strain evidence="1 2">BT327</strain>
    </source>
</reference>
<comment type="caution">
    <text evidence="1">The sequence shown here is derived from an EMBL/GenBank/DDBJ whole genome shotgun (WGS) entry which is preliminary data.</text>
</comment>
<keyword evidence="2" id="KW-1185">Reference proteome</keyword>
<evidence type="ECO:0008006" key="3">
    <source>
        <dbReference type="Google" id="ProtNLM"/>
    </source>
</evidence>
<name>A0A6B3M1F4_9BACT</name>
<evidence type="ECO:0000313" key="2">
    <source>
        <dbReference type="Proteomes" id="UP000474777"/>
    </source>
</evidence>
<dbReference type="Proteomes" id="UP000474777">
    <property type="component" value="Unassembled WGS sequence"/>
</dbReference>